<feature type="chain" id="PRO_5022744230" evidence="2">
    <location>
        <begin position="21"/>
        <end position="311"/>
    </location>
</feature>
<sequence length="311" mass="33246">MRKITSIVALLISAVSFAQIALTSFEEPAAFSGPYTDTGDASVAHDLINNPNEPLVDYTASNIELGFNASYIPYDTPGEGLTDGDFVGVTDSKPTSSDPYTDGVQGYKISDVDGNYILTFDAVDLAGVGSPSISLDYFIAETGYEGNGTVNSSGSDRLRIYIMDLTNSTEIDILNTEGSDINDLGIEGSWITGSVNLATNTNVQLIIEGRTNAGPEAFFFDNIVFAGTLGSSQQTLDQFAMYPNPATKGYVNITSRVSGAKNVSIFDVLGKQVIKTTLVDDRLDISKLNSGVYILKIEQEKTSTTKKLVVN</sequence>
<dbReference type="AlphaFoldDB" id="A0A5C6YPA2"/>
<dbReference type="NCBIfam" id="TIGR04183">
    <property type="entry name" value="Por_Secre_tail"/>
    <property type="match status" value="1"/>
</dbReference>
<evidence type="ECO:0000256" key="1">
    <source>
        <dbReference type="ARBA" id="ARBA00022729"/>
    </source>
</evidence>
<dbReference type="Pfam" id="PF18962">
    <property type="entry name" value="Por_Secre_tail"/>
    <property type="match status" value="1"/>
</dbReference>
<keyword evidence="5" id="KW-1185">Reference proteome</keyword>
<reference evidence="4 5" key="1">
    <citation type="submission" date="2019-08" db="EMBL/GenBank/DDBJ databases">
        <title>Genome of Aequorivita lipolytica Y10-2 (type strain).</title>
        <authorList>
            <person name="Bowman J.P."/>
        </authorList>
    </citation>
    <scope>NUCLEOTIDE SEQUENCE [LARGE SCALE GENOMIC DNA]</scope>
    <source>
        <strain evidence="4 5">Y10-2</strain>
    </source>
</reference>
<feature type="domain" description="Secretion system C-terminal sorting" evidence="3">
    <location>
        <begin position="241"/>
        <end position="310"/>
    </location>
</feature>
<dbReference type="Proteomes" id="UP000321945">
    <property type="component" value="Unassembled WGS sequence"/>
</dbReference>
<evidence type="ECO:0000313" key="5">
    <source>
        <dbReference type="Proteomes" id="UP000321945"/>
    </source>
</evidence>
<comment type="caution">
    <text evidence="4">The sequence shown here is derived from an EMBL/GenBank/DDBJ whole genome shotgun (WGS) entry which is preliminary data.</text>
</comment>
<protein>
    <submittedName>
        <fullName evidence="4">T9SS type A sorting domain-containing protein</fullName>
    </submittedName>
</protein>
<dbReference type="InterPro" id="IPR026444">
    <property type="entry name" value="Secre_tail"/>
</dbReference>
<dbReference type="OrthoDB" id="862563at2"/>
<evidence type="ECO:0000256" key="2">
    <source>
        <dbReference type="SAM" id="SignalP"/>
    </source>
</evidence>
<feature type="signal peptide" evidence="2">
    <location>
        <begin position="1"/>
        <end position="20"/>
    </location>
</feature>
<dbReference type="EMBL" id="VORU01000005">
    <property type="protein sequence ID" value="TXD69289.1"/>
    <property type="molecule type" value="Genomic_DNA"/>
</dbReference>
<gene>
    <name evidence="4" type="ORF">ESV24_07985</name>
</gene>
<evidence type="ECO:0000313" key="4">
    <source>
        <dbReference type="EMBL" id="TXD69289.1"/>
    </source>
</evidence>
<keyword evidence="1 2" id="KW-0732">Signal</keyword>
<organism evidence="4 5">
    <name type="scientific">Aequorivita lipolytica</name>
    <dbReference type="NCBI Taxonomy" id="153267"/>
    <lineage>
        <taxon>Bacteria</taxon>
        <taxon>Pseudomonadati</taxon>
        <taxon>Bacteroidota</taxon>
        <taxon>Flavobacteriia</taxon>
        <taxon>Flavobacteriales</taxon>
        <taxon>Flavobacteriaceae</taxon>
        <taxon>Aequorivita</taxon>
    </lineage>
</organism>
<proteinExistence type="predicted"/>
<dbReference type="RefSeq" id="WP_111814244.1">
    <property type="nucleotide sequence ID" value="NZ_CBCRZQ010000002.1"/>
</dbReference>
<evidence type="ECO:0000259" key="3">
    <source>
        <dbReference type="Pfam" id="PF18962"/>
    </source>
</evidence>
<name>A0A5C6YPA2_9FLAO</name>
<accession>A0A5C6YPA2</accession>